<dbReference type="AlphaFoldDB" id="A0A3A9JKG2"/>
<dbReference type="Proteomes" id="UP000274097">
    <property type="component" value="Unassembled WGS sequence"/>
</dbReference>
<protein>
    <submittedName>
        <fullName evidence="2">Tat pathway signal protein</fullName>
    </submittedName>
</protein>
<evidence type="ECO:0000313" key="5">
    <source>
        <dbReference type="Proteomes" id="UP000278036"/>
    </source>
</evidence>
<evidence type="ECO:0000313" key="4">
    <source>
        <dbReference type="Proteomes" id="UP000274097"/>
    </source>
</evidence>
<sequence>MRPLLLALTLLTGLSATPALAQNRFWLVNQAGLAIEHAYVSPSRLSDWGNDILGGTRVGPGEQVRVSPAAKDCVLDIKVEYEGGQAEEKMEVDACRLDQVIFTNPSGRAEGPGGTARGLHASPAPLLHGPGMALAGQAGFATNTSEAFADRRAQERRHVAARGQPETAWP</sequence>
<name>A0A3A9JKG2_9PROT</name>
<dbReference type="Proteomes" id="UP000278036">
    <property type="component" value="Unassembled WGS sequence"/>
</dbReference>
<dbReference type="RefSeq" id="WP_120641178.1">
    <property type="nucleotide sequence ID" value="NZ_RAQU01000369.1"/>
</dbReference>
<feature type="signal peptide" evidence="1">
    <location>
        <begin position="1"/>
        <end position="21"/>
    </location>
</feature>
<comment type="caution">
    <text evidence="2">The sequence shown here is derived from an EMBL/GenBank/DDBJ whole genome shotgun (WGS) entry which is preliminary data.</text>
</comment>
<organism evidence="2 5">
    <name type="scientific">Teichococcus wenyumeiae</name>
    <dbReference type="NCBI Taxonomy" id="2478470"/>
    <lineage>
        <taxon>Bacteria</taxon>
        <taxon>Pseudomonadati</taxon>
        <taxon>Pseudomonadota</taxon>
        <taxon>Alphaproteobacteria</taxon>
        <taxon>Acetobacterales</taxon>
        <taxon>Roseomonadaceae</taxon>
        <taxon>Roseomonas</taxon>
    </lineage>
</organism>
<evidence type="ECO:0000313" key="3">
    <source>
        <dbReference type="EMBL" id="RMI26369.1"/>
    </source>
</evidence>
<dbReference type="InParanoid" id="A0A3A9JKG2"/>
<evidence type="ECO:0000313" key="2">
    <source>
        <dbReference type="EMBL" id="RKK01028.1"/>
    </source>
</evidence>
<reference evidence="2 5" key="1">
    <citation type="submission" date="2018-09" db="EMBL/GenBank/DDBJ databases">
        <title>Roseomonas sp. nov., isolated from feces of Tibetan antelopes in the Qinghai-Tibet plateau, China.</title>
        <authorList>
            <person name="Tian Z."/>
        </authorList>
    </citation>
    <scope>NUCLEOTIDE SEQUENCE [LARGE SCALE GENOMIC DNA]</scope>
    <source>
        <strain evidence="3 4">Z23</strain>
        <strain evidence="2 5">Z24</strain>
    </source>
</reference>
<proteinExistence type="predicted"/>
<gene>
    <name evidence="2" type="ORF">D6Z83_27180</name>
    <name evidence="3" type="ORF">EBE87_03545</name>
</gene>
<dbReference type="EMBL" id="RAQU01000369">
    <property type="protein sequence ID" value="RKK01028.1"/>
    <property type="molecule type" value="Genomic_DNA"/>
</dbReference>
<dbReference type="OrthoDB" id="464386at2"/>
<keyword evidence="4" id="KW-1185">Reference proteome</keyword>
<evidence type="ECO:0000256" key="1">
    <source>
        <dbReference type="SAM" id="SignalP"/>
    </source>
</evidence>
<accession>A0A3A9JKG2</accession>
<feature type="chain" id="PRO_5017483536" evidence="1">
    <location>
        <begin position="22"/>
        <end position="170"/>
    </location>
</feature>
<keyword evidence="1" id="KW-0732">Signal</keyword>
<dbReference type="EMBL" id="RFLX01000002">
    <property type="protein sequence ID" value="RMI26369.1"/>
    <property type="molecule type" value="Genomic_DNA"/>
</dbReference>